<keyword evidence="6" id="KW-1185">Reference proteome</keyword>
<organism evidence="5 6">
    <name type="scientific">Aulographum hederae CBS 113979</name>
    <dbReference type="NCBI Taxonomy" id="1176131"/>
    <lineage>
        <taxon>Eukaryota</taxon>
        <taxon>Fungi</taxon>
        <taxon>Dikarya</taxon>
        <taxon>Ascomycota</taxon>
        <taxon>Pezizomycotina</taxon>
        <taxon>Dothideomycetes</taxon>
        <taxon>Pleosporomycetidae</taxon>
        <taxon>Aulographales</taxon>
        <taxon>Aulographaceae</taxon>
    </lineage>
</organism>
<feature type="region of interest" description="Disordered" evidence="3">
    <location>
        <begin position="121"/>
        <end position="153"/>
    </location>
</feature>
<dbReference type="PROSITE" id="PS50961">
    <property type="entry name" value="HTH_LA"/>
    <property type="match status" value="1"/>
</dbReference>
<dbReference type="OrthoDB" id="435402at2759"/>
<keyword evidence="1 2" id="KW-0694">RNA-binding</keyword>
<dbReference type="GO" id="GO:0033167">
    <property type="term" value="C:ARC complex"/>
    <property type="evidence" value="ECO:0007669"/>
    <property type="project" value="InterPro"/>
</dbReference>
<dbReference type="EMBL" id="ML977164">
    <property type="protein sequence ID" value="KAF1985124.1"/>
    <property type="molecule type" value="Genomic_DNA"/>
</dbReference>
<dbReference type="AlphaFoldDB" id="A0A6G1GWD9"/>
<name>A0A6G1GWD9_9PEZI</name>
<feature type="region of interest" description="Disordered" evidence="3">
    <location>
        <begin position="166"/>
        <end position="192"/>
    </location>
</feature>
<dbReference type="GO" id="GO:0031047">
    <property type="term" value="P:regulatory ncRNA-mediated gene silencing"/>
    <property type="evidence" value="ECO:0007669"/>
    <property type="project" value="InterPro"/>
</dbReference>
<proteinExistence type="predicted"/>
<evidence type="ECO:0000256" key="3">
    <source>
        <dbReference type="SAM" id="MobiDB-lite"/>
    </source>
</evidence>
<protein>
    <recommendedName>
        <fullName evidence="4">HTH La-type RNA-binding domain-containing protein</fullName>
    </recommendedName>
</protein>
<evidence type="ECO:0000259" key="4">
    <source>
        <dbReference type="PROSITE" id="PS50961"/>
    </source>
</evidence>
<dbReference type="Pfam" id="PF05383">
    <property type="entry name" value="La"/>
    <property type="match status" value="1"/>
</dbReference>
<feature type="domain" description="HTH La-type RNA-binding" evidence="4">
    <location>
        <begin position="31"/>
        <end position="121"/>
    </location>
</feature>
<accession>A0A6G1GWD9</accession>
<evidence type="ECO:0000256" key="1">
    <source>
        <dbReference type="ARBA" id="ARBA00022884"/>
    </source>
</evidence>
<dbReference type="InterPro" id="IPR006630">
    <property type="entry name" value="La_HTH"/>
</dbReference>
<evidence type="ECO:0000313" key="5">
    <source>
        <dbReference type="EMBL" id="KAF1985124.1"/>
    </source>
</evidence>
<evidence type="ECO:0000256" key="2">
    <source>
        <dbReference type="PROSITE-ProRule" id="PRU00332"/>
    </source>
</evidence>
<gene>
    <name evidence="5" type="ORF">K402DRAFT_422416</name>
</gene>
<reference evidence="5" key="1">
    <citation type="journal article" date="2020" name="Stud. Mycol.">
        <title>101 Dothideomycetes genomes: a test case for predicting lifestyles and emergence of pathogens.</title>
        <authorList>
            <person name="Haridas S."/>
            <person name="Albert R."/>
            <person name="Binder M."/>
            <person name="Bloem J."/>
            <person name="Labutti K."/>
            <person name="Salamov A."/>
            <person name="Andreopoulos B."/>
            <person name="Baker S."/>
            <person name="Barry K."/>
            <person name="Bills G."/>
            <person name="Bluhm B."/>
            <person name="Cannon C."/>
            <person name="Castanera R."/>
            <person name="Culley D."/>
            <person name="Daum C."/>
            <person name="Ezra D."/>
            <person name="Gonzalez J."/>
            <person name="Henrissat B."/>
            <person name="Kuo A."/>
            <person name="Liang C."/>
            <person name="Lipzen A."/>
            <person name="Lutzoni F."/>
            <person name="Magnuson J."/>
            <person name="Mondo S."/>
            <person name="Nolan M."/>
            <person name="Ohm R."/>
            <person name="Pangilinan J."/>
            <person name="Park H.-J."/>
            <person name="Ramirez L."/>
            <person name="Alfaro M."/>
            <person name="Sun H."/>
            <person name="Tritt A."/>
            <person name="Yoshinaga Y."/>
            <person name="Zwiers L.-H."/>
            <person name="Turgeon B."/>
            <person name="Goodwin S."/>
            <person name="Spatafora J."/>
            <person name="Crous P."/>
            <person name="Grigoriev I."/>
        </authorList>
    </citation>
    <scope>NUCLEOTIDE SEQUENCE</scope>
    <source>
        <strain evidence="5">CBS 113979</strain>
    </source>
</reference>
<dbReference type="SUPFAM" id="SSF46785">
    <property type="entry name" value="Winged helix' DNA-binding domain"/>
    <property type="match status" value="1"/>
</dbReference>
<dbReference type="InterPro" id="IPR036388">
    <property type="entry name" value="WH-like_DNA-bd_sf"/>
</dbReference>
<dbReference type="Gene3D" id="1.10.10.10">
    <property type="entry name" value="Winged helix-like DNA-binding domain superfamily/Winged helix DNA-binding domain"/>
    <property type="match status" value="1"/>
</dbReference>
<dbReference type="InterPro" id="IPR036390">
    <property type="entry name" value="WH_DNA-bd_sf"/>
</dbReference>
<sequence>MATIAAAPTDTLSSPPAHSAMADADNSLLFGVQDHPEGDEIRRQVDYYFSDGNLATDQHILALMNGEANEPIRLSEITRFKKMRQYKPKSLVTKALRSCALVDISADGKYIQRKIPFRVPAPEEVDDDEPASIWTQMDGDSKGTQSHPPNQPKKIVTTAMLRPEAPKQQPLHSGQTKNILKPTGLEPGFADAPITPAEYAEQQELYHPDNSFGIRIETAIQRYRARRKFHQDDAKLFSGFLKVGGVDSGPKQFGTVSREDIAEMDAQQISESKAVDFVGDKDGDGDWKISFEEVAKGYFSYYLPQTYDITQPISTSKNQFSVMEQAANLVTNFYNYLLHHDVCPEYKDDIYAARDVCTLFVQEALSVTQAGILLPGAFNMAISTLRNGHYDGLYTGDQEWAKTSTDDQTFGLSNAQARVILETGINVCAPDDFLEVLDSSMAEDKSESMDKRLYPIHVLKEMGFEVTKIEPASEDVKEMYKEQQKAMDEKRKAINLKPLGYMTCKPITLPHDIAERDLPPGYEESCPDEIKFLMEDEVLEKCFVGMKMQASIRLYAVLPNVSKLSPCGQTAAIASAHSSMLVNGSCSGDFTSQSFWAIDRLCGTYCSFLTYLINADAEMSDFDGDKWGGKGKLMSKEVSVILEGDDRKTREMTAEEKVKYGVADE</sequence>
<dbReference type="GO" id="GO:0003723">
    <property type="term" value="F:RNA binding"/>
    <property type="evidence" value="ECO:0007669"/>
    <property type="project" value="UniProtKB-UniRule"/>
</dbReference>
<dbReference type="Pfam" id="PF09692">
    <property type="entry name" value="Arb1"/>
    <property type="match status" value="1"/>
</dbReference>
<evidence type="ECO:0000313" key="6">
    <source>
        <dbReference type="Proteomes" id="UP000800041"/>
    </source>
</evidence>
<dbReference type="Proteomes" id="UP000800041">
    <property type="component" value="Unassembled WGS sequence"/>
</dbReference>
<dbReference type="InterPro" id="IPR018606">
    <property type="entry name" value="Arb1"/>
</dbReference>
<dbReference type="SMART" id="SM00715">
    <property type="entry name" value="LA"/>
    <property type="match status" value="1"/>
</dbReference>